<dbReference type="EMBL" id="KZ819190">
    <property type="protein sequence ID" value="PWZ01540.1"/>
    <property type="molecule type" value="Genomic_DNA"/>
</dbReference>
<proteinExistence type="predicted"/>
<keyword evidence="2" id="KW-1185">Reference proteome</keyword>
<accession>A0A317XUK6</accession>
<name>A0A317XUK6_9BASI</name>
<protein>
    <submittedName>
        <fullName evidence="1">Uncharacterized protein</fullName>
    </submittedName>
</protein>
<reference evidence="1 2" key="1">
    <citation type="journal article" date="2018" name="Mol. Biol. Evol.">
        <title>Broad Genomic Sampling Reveals a Smut Pathogenic Ancestry of the Fungal Clade Ustilaginomycotina.</title>
        <authorList>
            <person name="Kijpornyongpan T."/>
            <person name="Mondo S.J."/>
            <person name="Barry K."/>
            <person name="Sandor L."/>
            <person name="Lee J."/>
            <person name="Lipzen A."/>
            <person name="Pangilinan J."/>
            <person name="LaButti K."/>
            <person name="Hainaut M."/>
            <person name="Henrissat B."/>
            <person name="Grigoriev I.V."/>
            <person name="Spatafora J.W."/>
            <person name="Aime M.C."/>
        </authorList>
    </citation>
    <scope>NUCLEOTIDE SEQUENCE [LARGE SCALE GENOMIC DNA]</scope>
    <source>
        <strain evidence="1 2">MCA 3645</strain>
    </source>
</reference>
<evidence type="ECO:0000313" key="2">
    <source>
        <dbReference type="Proteomes" id="UP000246740"/>
    </source>
</evidence>
<dbReference type="AlphaFoldDB" id="A0A317XUK6"/>
<gene>
    <name evidence="1" type="ORF">BCV70DRAFT_76349</name>
</gene>
<dbReference type="InParanoid" id="A0A317XUK6"/>
<sequence length="115" mass="13495">MRNPRPQLQPQPLSLLFSLHLLRSLYMQNLRLGLHIIPFPAFMLARSESTDIAFLFFNLRLRRRNVSPMDPVECALRPGLFSIVLSKKPDHRPRSTKPRLPARLYSGKFFRRAQK</sequence>
<organism evidence="1 2">
    <name type="scientific">Testicularia cyperi</name>
    <dbReference type="NCBI Taxonomy" id="1882483"/>
    <lineage>
        <taxon>Eukaryota</taxon>
        <taxon>Fungi</taxon>
        <taxon>Dikarya</taxon>
        <taxon>Basidiomycota</taxon>
        <taxon>Ustilaginomycotina</taxon>
        <taxon>Ustilaginomycetes</taxon>
        <taxon>Ustilaginales</taxon>
        <taxon>Anthracoideaceae</taxon>
        <taxon>Testicularia</taxon>
    </lineage>
</organism>
<evidence type="ECO:0000313" key="1">
    <source>
        <dbReference type="EMBL" id="PWZ01540.1"/>
    </source>
</evidence>
<dbReference type="Proteomes" id="UP000246740">
    <property type="component" value="Unassembled WGS sequence"/>
</dbReference>